<feature type="region of interest" description="Disordered" evidence="1">
    <location>
        <begin position="124"/>
        <end position="793"/>
    </location>
</feature>
<feature type="compositionally biased region" description="Polar residues" evidence="1">
    <location>
        <begin position="521"/>
        <end position="541"/>
    </location>
</feature>
<dbReference type="GeneID" id="101887241"/>
<feature type="compositionally biased region" description="Polar residues" evidence="1">
    <location>
        <begin position="137"/>
        <end position="150"/>
    </location>
</feature>
<accession>A0ABM3UV85</accession>
<feature type="compositionally biased region" description="Polar residues" evidence="1">
    <location>
        <begin position="307"/>
        <end position="330"/>
    </location>
</feature>
<feature type="region of interest" description="Disordered" evidence="1">
    <location>
        <begin position="1506"/>
        <end position="1534"/>
    </location>
</feature>
<dbReference type="Proteomes" id="UP001652621">
    <property type="component" value="Unplaced"/>
</dbReference>
<feature type="region of interest" description="Disordered" evidence="1">
    <location>
        <begin position="819"/>
        <end position="869"/>
    </location>
</feature>
<feature type="compositionally biased region" description="Polar residues" evidence="1">
    <location>
        <begin position="1098"/>
        <end position="1121"/>
    </location>
</feature>
<feature type="compositionally biased region" description="Polar residues" evidence="1">
    <location>
        <begin position="1021"/>
        <end position="1031"/>
    </location>
</feature>
<feature type="compositionally biased region" description="Polar residues" evidence="1">
    <location>
        <begin position="819"/>
        <end position="838"/>
    </location>
</feature>
<feature type="compositionally biased region" description="Polar residues" evidence="1">
    <location>
        <begin position="717"/>
        <end position="771"/>
    </location>
</feature>
<feature type="compositionally biased region" description="Polar residues" evidence="1">
    <location>
        <begin position="384"/>
        <end position="393"/>
    </location>
</feature>
<feature type="compositionally biased region" description="Polar residues" evidence="1">
    <location>
        <begin position="1514"/>
        <end position="1534"/>
    </location>
</feature>
<evidence type="ECO:0000256" key="1">
    <source>
        <dbReference type="SAM" id="MobiDB-lite"/>
    </source>
</evidence>
<feature type="compositionally biased region" description="Polar residues" evidence="1">
    <location>
        <begin position="190"/>
        <end position="211"/>
    </location>
</feature>
<feature type="compositionally biased region" description="Polar residues" evidence="1">
    <location>
        <begin position="996"/>
        <end position="1013"/>
    </location>
</feature>
<proteinExistence type="predicted"/>
<feature type="region of interest" description="Disordered" evidence="1">
    <location>
        <begin position="959"/>
        <end position="1082"/>
    </location>
</feature>
<feature type="compositionally biased region" description="Polar residues" evidence="1">
    <location>
        <begin position="553"/>
        <end position="621"/>
    </location>
</feature>
<keyword evidence="2" id="KW-1185">Reference proteome</keyword>
<feature type="region of interest" description="Disordered" evidence="1">
    <location>
        <begin position="71"/>
        <end position="104"/>
    </location>
</feature>
<feature type="compositionally biased region" description="Low complexity" evidence="1">
    <location>
        <begin position="280"/>
        <end position="306"/>
    </location>
</feature>
<dbReference type="RefSeq" id="XP_058977429.1">
    <property type="nucleotide sequence ID" value="XM_059121446.1"/>
</dbReference>
<feature type="compositionally biased region" description="Polar residues" evidence="1">
    <location>
        <begin position="1157"/>
        <end position="1234"/>
    </location>
</feature>
<feature type="compositionally biased region" description="Low complexity" evidence="1">
    <location>
        <begin position="212"/>
        <end position="222"/>
    </location>
</feature>
<feature type="compositionally biased region" description="Low complexity" evidence="1">
    <location>
        <begin position="151"/>
        <end position="172"/>
    </location>
</feature>
<reference evidence="3" key="1">
    <citation type="submission" date="2025-08" db="UniProtKB">
        <authorList>
            <consortium name="RefSeq"/>
        </authorList>
    </citation>
    <scope>IDENTIFICATION</scope>
    <source>
        <strain evidence="3">Aabys</strain>
        <tissue evidence="3">Whole body</tissue>
    </source>
</reference>
<feature type="compositionally biased region" description="Low complexity" evidence="1">
    <location>
        <begin position="690"/>
        <end position="701"/>
    </location>
</feature>
<feature type="compositionally biased region" description="Polar residues" evidence="1">
    <location>
        <begin position="1133"/>
        <end position="1150"/>
    </location>
</feature>
<sequence length="1615" mass="177776">MKVKYYSSFQLAGQEEEEKMKNNNNSISRASDLQIINSIAAIPDLRFLFILLLGQSWAVLVNPQEDLHPGQPNAYYPSAAQHNGYHYQRPQGNQGNTLGSSVAKKSSFGLKLQPYEYNRATEQHVPPRFRPRPQSPAPVNQVPNSANHNPSNQRQEQQSSSYSQQGSYQDNSRTNIPTQQQQYPRPGFTGQPSPSIVSNNQQLPSQTSANFVSTSVQGTSSSSHHRQRPPYSQPGPYPGNNQPNNQERPSYTAQAPNNSGQRPTNGYQYQPNFSRAEEASQSSQSLETQTQTQGGQNGYQGNFQQNLPKTSQSPQQTKESQENFGRQPKSNFEGYANQKPVQESNFYPNRPEGYPQPNSPPGQGNSFPVRENSRAPDANPSFPLASQQQNYQRPHQENAVPSGANLGTPNGNQDILPGSQEVGQKTYLRPGQENGKVPEQPGSQQNSHDSQQKFEGQSQQGPVQPTVAQNNGYPIENGQNIYPTQGYAYQSQAESTGPRPVQNNGYAGSKDGNVQGHYPQNAYQSQEMPTNSASGQNNGYSGQKLHKDAGYSYQGQQDSRQNEQSSKDSALQTNRPQEANTFPLSQGSDAATYPGSGQQNPSQMTQNSEGSYQNNSQNPQQERGYPKDIRPNPELSYQPQEATVIPNGSQGTGQPQHQLMEQISQQNQGYPQAMRPSPQIAYEPQMGTTNPSGNQNNGQPPMNFPPQGYPPAVRPNSEITYQSQQGKPETNGNQNIGGPQQYDTEITQQSSSGAQRQIGSLEVNNFPQKSSEVPKPSRQYLPPFSDNEYQTPSPVTLEISTQNQGSLATEAPQTLPQDQGLYSQHQSQSEAPQGSLVQEPTTTTPNPPETTLATYHGPSHQYLPSPAPKVNNTAIQPFYNTQPWNPIPSNNNRMPKMESLSLPQGYRYNTPSMKQTAEHVQTHNGVVYNELGMGMTTPNPAVEKATNSTKEVMGKTEIETQEGYTYGRPATELKDPNGITQLRPVDTMPPSYVYYNKQQQQHRQNGTQENTGISGHKNEENSMTSHQANPNPSRPSDEDRKFLDSNGNLPEGSGSPSATGGPLMPENMPQEEKRQHGSPQVAQHSLAPIVPMEGGMTLQDSNVAENPGHYQNSGVSANSEAENGYQYPYKQVSALSQVNRNPQEGQQSQPMAPVNRDSGNSEGDSSQFRPSNYPATQQGSQQYHNGMSTQFRGYPPSNYSMETPKESQSTPQTSMGTTQLPAGTEGNQEGQNQPQTPPRPEINQGPYMQIPVQQSFQVTETQAMIPMFRPSPQFQSNSYNYGTPEGNQMTLQIAQQNLANQNQVTGSNQGPFLPSQQNFMVPQSPENPGQNMPTLVMDYPQNPGPMQGYFMPVPQQGFPGAPQNNMIFPQMPYQNPQMANSNISPNLPEISVLQTTTPNTIMSFFGTPNPEAISSSNPQPDSTTNPANRPMTFEETKTYMQMPSHSFELPSSYVMVPGNAEQHLMPEPRIPNQTPAITSEAEEITQHPMVPVETLMVTQEPIRQPHLVYGSPDQPGTTTVSSEPKPQQPSENERNSQVMFLQNPLGYAAPEQAIPPVTPGTVSQDPGVTTPESVVAEGNSQNFMPQQPMRQPHLIYGPPVYEPSKHYLPSPYLKK</sequence>
<feature type="compositionally biased region" description="Polar residues" evidence="1">
    <location>
        <begin position="635"/>
        <end position="670"/>
    </location>
</feature>
<evidence type="ECO:0000313" key="3">
    <source>
        <dbReference type="RefSeq" id="XP_058977429.1"/>
    </source>
</evidence>
<gene>
    <name evidence="3" type="primary">LOC101887241</name>
</gene>
<feature type="compositionally biased region" description="Polar residues" evidence="1">
    <location>
        <begin position="173"/>
        <end position="183"/>
    </location>
</feature>
<feature type="region of interest" description="Disordered" evidence="1">
    <location>
        <begin position="1097"/>
        <end position="1246"/>
    </location>
</feature>
<name>A0ABM3UV85_MUSDO</name>
<organism evidence="2 3">
    <name type="scientific">Musca domestica</name>
    <name type="common">House fly</name>
    <dbReference type="NCBI Taxonomy" id="7370"/>
    <lineage>
        <taxon>Eukaryota</taxon>
        <taxon>Metazoa</taxon>
        <taxon>Ecdysozoa</taxon>
        <taxon>Arthropoda</taxon>
        <taxon>Hexapoda</taxon>
        <taxon>Insecta</taxon>
        <taxon>Pterygota</taxon>
        <taxon>Neoptera</taxon>
        <taxon>Endopterygota</taxon>
        <taxon>Diptera</taxon>
        <taxon>Brachycera</taxon>
        <taxon>Muscomorpha</taxon>
        <taxon>Muscoidea</taxon>
        <taxon>Muscidae</taxon>
        <taxon>Musca</taxon>
    </lineage>
</organism>
<feature type="compositionally biased region" description="Polar residues" evidence="1">
    <location>
        <begin position="441"/>
        <end position="506"/>
    </location>
</feature>
<feature type="compositionally biased region" description="Polar residues" evidence="1">
    <location>
        <begin position="247"/>
        <end position="273"/>
    </location>
</feature>
<feature type="compositionally biased region" description="Polar residues" evidence="1">
    <location>
        <begin position="90"/>
        <end position="104"/>
    </location>
</feature>
<feature type="compositionally biased region" description="Pro residues" evidence="1">
    <location>
        <begin position="702"/>
        <end position="713"/>
    </location>
</feature>
<evidence type="ECO:0000313" key="2">
    <source>
        <dbReference type="Proteomes" id="UP001652621"/>
    </source>
</evidence>
<protein>
    <submittedName>
        <fullName evidence="3">Nuclear receptor coactivator 6-like</fullName>
    </submittedName>
</protein>